<keyword evidence="7" id="KW-0496">Mitochondrion</keyword>
<evidence type="ECO:0000313" key="12">
    <source>
        <dbReference type="EMBL" id="GFG28636.1"/>
    </source>
</evidence>
<dbReference type="InterPro" id="IPR021911">
    <property type="entry name" value="ATAD3_N"/>
</dbReference>
<dbReference type="InterPro" id="IPR003959">
    <property type="entry name" value="ATPase_AAA_core"/>
</dbReference>
<keyword evidence="4" id="KW-0999">Mitochondrion inner membrane</keyword>
<proteinExistence type="predicted"/>
<dbReference type="GO" id="GO:0008270">
    <property type="term" value="F:zinc ion binding"/>
    <property type="evidence" value="ECO:0007669"/>
    <property type="project" value="TreeGrafter"/>
</dbReference>
<protein>
    <recommendedName>
        <fullName evidence="11">AAA+ ATPase domain-containing protein</fullName>
    </recommendedName>
</protein>
<keyword evidence="9" id="KW-1135">Mitochondrion nucleoid</keyword>
<evidence type="ECO:0000256" key="2">
    <source>
        <dbReference type="ARBA" id="ARBA00004436"/>
    </source>
</evidence>
<evidence type="ECO:0000256" key="4">
    <source>
        <dbReference type="ARBA" id="ARBA00022792"/>
    </source>
</evidence>
<dbReference type="InterPro" id="IPR027417">
    <property type="entry name" value="P-loop_NTPase"/>
</dbReference>
<dbReference type="PANTHER" id="PTHR23075:SF0">
    <property type="entry name" value="ATPASE FAMILY AAA DOMAIN-CONTAINING PROTEIN 3"/>
    <property type="match status" value="1"/>
</dbReference>
<keyword evidence="8" id="KW-0472">Membrane</keyword>
<evidence type="ECO:0000256" key="1">
    <source>
        <dbReference type="ARBA" id="ARBA00004273"/>
    </source>
</evidence>
<dbReference type="PANTHER" id="PTHR23075">
    <property type="entry name" value="PUTATIVE ATP-ASE"/>
    <property type="match status" value="1"/>
</dbReference>
<evidence type="ECO:0000256" key="5">
    <source>
        <dbReference type="ARBA" id="ARBA00022840"/>
    </source>
</evidence>
<evidence type="ECO:0000313" key="13">
    <source>
        <dbReference type="Proteomes" id="UP000502823"/>
    </source>
</evidence>
<dbReference type="Proteomes" id="UP000502823">
    <property type="component" value="Unassembled WGS sequence"/>
</dbReference>
<feature type="compositionally biased region" description="Basic and acidic residues" evidence="10">
    <location>
        <begin position="32"/>
        <end position="41"/>
    </location>
</feature>
<dbReference type="FunCoup" id="A0A6L2P8J9">
    <property type="interactions" value="1471"/>
</dbReference>
<dbReference type="GO" id="GO:0016887">
    <property type="term" value="F:ATP hydrolysis activity"/>
    <property type="evidence" value="ECO:0007669"/>
    <property type="project" value="InterPro"/>
</dbReference>
<evidence type="ECO:0000256" key="9">
    <source>
        <dbReference type="ARBA" id="ARBA00023271"/>
    </source>
</evidence>
<evidence type="ECO:0000256" key="8">
    <source>
        <dbReference type="ARBA" id="ARBA00023136"/>
    </source>
</evidence>
<name>A0A6L2P8J9_COPFO</name>
<feature type="compositionally biased region" description="Basic and acidic residues" evidence="10">
    <location>
        <begin position="96"/>
        <end position="120"/>
    </location>
</feature>
<accession>A0A6L2P8J9</accession>
<feature type="region of interest" description="Disordered" evidence="10">
    <location>
        <begin position="1"/>
        <end position="41"/>
    </location>
</feature>
<feature type="domain" description="AAA+ ATPase" evidence="11">
    <location>
        <begin position="342"/>
        <end position="475"/>
    </location>
</feature>
<dbReference type="SMART" id="SM00382">
    <property type="entry name" value="AAA"/>
    <property type="match status" value="1"/>
</dbReference>
<feature type="compositionally biased region" description="Pro residues" evidence="10">
    <location>
        <begin position="11"/>
        <end position="25"/>
    </location>
</feature>
<keyword evidence="3" id="KW-0547">Nucleotide-binding</keyword>
<reference evidence="13" key="1">
    <citation type="submission" date="2020-01" db="EMBL/GenBank/DDBJ databases">
        <title>Draft genome sequence of the Termite Coptotermes fromosanus.</title>
        <authorList>
            <person name="Itakura S."/>
            <person name="Yosikawa Y."/>
            <person name="Umezawa K."/>
        </authorList>
    </citation>
    <scope>NUCLEOTIDE SEQUENCE [LARGE SCALE GENOMIC DNA]</scope>
</reference>
<organism evidence="12 13">
    <name type="scientific">Coptotermes formosanus</name>
    <name type="common">Formosan subterranean termite</name>
    <dbReference type="NCBI Taxonomy" id="36987"/>
    <lineage>
        <taxon>Eukaryota</taxon>
        <taxon>Metazoa</taxon>
        <taxon>Ecdysozoa</taxon>
        <taxon>Arthropoda</taxon>
        <taxon>Hexapoda</taxon>
        <taxon>Insecta</taxon>
        <taxon>Pterygota</taxon>
        <taxon>Neoptera</taxon>
        <taxon>Polyneoptera</taxon>
        <taxon>Dictyoptera</taxon>
        <taxon>Blattodea</taxon>
        <taxon>Blattoidea</taxon>
        <taxon>Termitoidae</taxon>
        <taxon>Rhinotermitidae</taxon>
        <taxon>Coptotermes</taxon>
    </lineage>
</organism>
<keyword evidence="13" id="KW-1185">Reference proteome</keyword>
<dbReference type="Pfam" id="PF00004">
    <property type="entry name" value="AAA"/>
    <property type="match status" value="1"/>
</dbReference>
<dbReference type="AlphaFoldDB" id="A0A6L2P8J9"/>
<sequence>MSWLFGYRGNQPPPEGTQIPIPPPEGGGGGGSDDKSTKKAMEAYRFDSSALERAAQAAKDLERSRFAKEALELSKQQEQTKQQEYVTKMKEYEAHIEHSKVEQRKVEGEEKRKTLQEETKQNQIRAQYQDQLARKRYEDQLQQQQRINDENLRRQEESVAKQEALRRATIEHEMELRHKNEMKRVEAELRAKAKVDRENQDLTLEQIRLKAAENRVTVLESIKTAGSVLGAGAHAFLGDWDKIIAAAGGISLLALGVYSAKGTTGIAARYIEARLGKPSLVRETSRFSLMEVLRHPIQSVQKVFSRFRMQDALSGVVLAPKLEERLRDIAIATKNTKQNRGMYRNILMHGPPGTGKTMFAKRLATHSGMDYAIMTGGDVAPMGREGVTAVHKVFDWAGTTRKGLLLFVDEADAFLRKRSSETISEDLRATLNAFLYRTGEQSNKFMLVLASNTPEQFDWAVNDRLDEMVEFNLPGLSERERLVRLYFDKFVLQPAMEGKRRLKLAQFDYSLLCSEIARLSEGMSGREIAKLGVAWQAAAYASEDGILTEKMVIDRVMDAVTQHRQKVEWQSEEERRESKTLSYSSDKDTLYVPVLTKTEPVQDQS</sequence>
<dbReference type="GO" id="GO:0005524">
    <property type="term" value="F:ATP binding"/>
    <property type="evidence" value="ECO:0007669"/>
    <property type="project" value="UniProtKB-KW"/>
</dbReference>
<dbReference type="InterPro" id="IPR003593">
    <property type="entry name" value="AAA+_ATPase"/>
</dbReference>
<comment type="caution">
    <text evidence="12">The sequence shown here is derived from an EMBL/GenBank/DDBJ whole genome shotgun (WGS) entry which is preliminary data.</text>
</comment>
<dbReference type="Gene3D" id="3.40.50.300">
    <property type="entry name" value="P-loop containing nucleotide triphosphate hydrolases"/>
    <property type="match status" value="1"/>
</dbReference>
<dbReference type="FunFam" id="3.40.50.300:FF:000470">
    <property type="entry name" value="ATPase family, AAA domain containing 3A"/>
    <property type="match status" value="1"/>
</dbReference>
<feature type="region of interest" description="Disordered" evidence="10">
    <location>
        <begin position="96"/>
        <end position="123"/>
    </location>
</feature>
<evidence type="ECO:0000256" key="10">
    <source>
        <dbReference type="SAM" id="MobiDB-lite"/>
    </source>
</evidence>
<gene>
    <name evidence="12" type="ORF">Cfor_05671</name>
</gene>
<evidence type="ECO:0000256" key="3">
    <source>
        <dbReference type="ARBA" id="ARBA00022741"/>
    </source>
</evidence>
<dbReference type="EMBL" id="BLKM01009892">
    <property type="protein sequence ID" value="GFG28636.1"/>
    <property type="molecule type" value="Genomic_DNA"/>
</dbReference>
<keyword evidence="5" id="KW-0067">ATP-binding</keyword>
<dbReference type="GO" id="GO:0005743">
    <property type="term" value="C:mitochondrial inner membrane"/>
    <property type="evidence" value="ECO:0007669"/>
    <property type="project" value="UniProtKB-SubCell"/>
</dbReference>
<evidence type="ECO:0000256" key="7">
    <source>
        <dbReference type="ARBA" id="ARBA00023128"/>
    </source>
</evidence>
<dbReference type="InParanoid" id="A0A6L2P8J9"/>
<dbReference type="GO" id="GO:0042645">
    <property type="term" value="C:mitochondrial nucleoid"/>
    <property type="evidence" value="ECO:0007669"/>
    <property type="project" value="UniProtKB-SubCell"/>
</dbReference>
<comment type="subcellular location">
    <subcellularLocation>
        <location evidence="1">Mitochondrion inner membrane</location>
    </subcellularLocation>
    <subcellularLocation>
        <location evidence="2">Mitochondrion matrix</location>
        <location evidence="2">Mitochondrion nucleoid</location>
    </subcellularLocation>
</comment>
<dbReference type="Pfam" id="PF12037">
    <property type="entry name" value="ATAD3_N"/>
    <property type="match status" value="1"/>
</dbReference>
<dbReference type="SUPFAM" id="SSF52540">
    <property type="entry name" value="P-loop containing nucleoside triphosphate hydrolases"/>
    <property type="match status" value="1"/>
</dbReference>
<dbReference type="OrthoDB" id="199596at2759"/>
<evidence type="ECO:0000256" key="6">
    <source>
        <dbReference type="ARBA" id="ARBA00023054"/>
    </source>
</evidence>
<evidence type="ECO:0000259" key="11">
    <source>
        <dbReference type="SMART" id="SM00382"/>
    </source>
</evidence>
<keyword evidence="6" id="KW-0175">Coiled coil</keyword>
<dbReference type="GO" id="GO:0007005">
    <property type="term" value="P:mitochondrion organization"/>
    <property type="evidence" value="ECO:0007669"/>
    <property type="project" value="TreeGrafter"/>
</dbReference>
<dbReference type="CDD" id="cd19512">
    <property type="entry name" value="RecA-like_ATAD3-like"/>
    <property type="match status" value="1"/>
</dbReference>